<dbReference type="InterPro" id="IPR016024">
    <property type="entry name" value="ARM-type_fold"/>
</dbReference>
<dbReference type="Pfam" id="PF21547">
    <property type="entry name" value="TTI1"/>
    <property type="match status" value="1"/>
</dbReference>
<dbReference type="InterPro" id="IPR049362">
    <property type="entry name" value="TTI1_rpt"/>
</dbReference>
<dbReference type="OrthoDB" id="49511at2759"/>
<reference evidence="4" key="1">
    <citation type="submission" date="2013-04" db="EMBL/GenBank/DDBJ databases">
        <authorList>
            <person name="Qu J."/>
            <person name="Murali S.C."/>
            <person name="Bandaranaike D."/>
            <person name="Bellair M."/>
            <person name="Blankenburg K."/>
            <person name="Chao H."/>
            <person name="Dinh H."/>
            <person name="Doddapaneni H."/>
            <person name="Downs B."/>
            <person name="Dugan-Rocha S."/>
            <person name="Elkadiri S."/>
            <person name="Gnanaolivu R.D."/>
            <person name="Hernandez B."/>
            <person name="Javaid M."/>
            <person name="Jayaseelan J.C."/>
            <person name="Lee S."/>
            <person name="Li M."/>
            <person name="Ming W."/>
            <person name="Munidasa M."/>
            <person name="Muniz J."/>
            <person name="Nguyen L."/>
            <person name="Ongeri F."/>
            <person name="Osuji N."/>
            <person name="Pu L.-L."/>
            <person name="Puazo M."/>
            <person name="Qu C."/>
            <person name="Quiroz J."/>
            <person name="Raj R."/>
            <person name="Weissenberger G."/>
            <person name="Xin Y."/>
            <person name="Zou X."/>
            <person name="Han Y."/>
            <person name="Richards S."/>
            <person name="Worley K."/>
            <person name="Muzny D."/>
            <person name="Gibbs R."/>
        </authorList>
    </citation>
    <scope>NUCLEOTIDE SEQUENCE</scope>
    <source>
        <strain evidence="4">Sampled in the wild</strain>
    </source>
</reference>
<dbReference type="AlphaFoldDB" id="A0A8K0JSU7"/>
<evidence type="ECO:0000259" key="3">
    <source>
        <dbReference type="Pfam" id="PF24181"/>
    </source>
</evidence>
<dbReference type="InterPro" id="IPR052587">
    <property type="entry name" value="TELO2-interacting_protein_1"/>
</dbReference>
<dbReference type="Pfam" id="PF24173">
    <property type="entry name" value="TPR_TTI1_N"/>
    <property type="match status" value="1"/>
</dbReference>
<keyword evidence="5" id="KW-1185">Reference proteome</keyword>
<evidence type="ECO:0000259" key="2">
    <source>
        <dbReference type="Pfam" id="PF24173"/>
    </source>
</evidence>
<gene>
    <name evidence="4" type="ORF">J437_LFUL002818</name>
</gene>
<dbReference type="InterPro" id="IPR057567">
    <property type="entry name" value="TPR_TTI1_C"/>
</dbReference>
<evidence type="ECO:0000313" key="5">
    <source>
        <dbReference type="Proteomes" id="UP000792457"/>
    </source>
</evidence>
<reference evidence="4" key="2">
    <citation type="submission" date="2017-10" db="EMBL/GenBank/DDBJ databases">
        <title>Ladona fulva Genome sequencing and assembly.</title>
        <authorList>
            <person name="Murali S."/>
            <person name="Richards S."/>
            <person name="Bandaranaike D."/>
            <person name="Bellair M."/>
            <person name="Blankenburg K."/>
            <person name="Chao H."/>
            <person name="Dinh H."/>
            <person name="Doddapaneni H."/>
            <person name="Dugan-Rocha S."/>
            <person name="Elkadiri S."/>
            <person name="Gnanaolivu R."/>
            <person name="Hernandez B."/>
            <person name="Skinner E."/>
            <person name="Javaid M."/>
            <person name="Lee S."/>
            <person name="Li M."/>
            <person name="Ming W."/>
            <person name="Munidasa M."/>
            <person name="Muniz J."/>
            <person name="Nguyen L."/>
            <person name="Hughes D."/>
            <person name="Osuji N."/>
            <person name="Pu L.-L."/>
            <person name="Puazo M."/>
            <person name="Qu C."/>
            <person name="Quiroz J."/>
            <person name="Raj R."/>
            <person name="Weissenberger G."/>
            <person name="Xin Y."/>
            <person name="Zou X."/>
            <person name="Han Y."/>
            <person name="Worley K."/>
            <person name="Muzny D."/>
            <person name="Gibbs R."/>
        </authorList>
    </citation>
    <scope>NUCLEOTIDE SEQUENCE</scope>
    <source>
        <strain evidence="4">Sampled in the wild</strain>
    </source>
</reference>
<dbReference type="PANTHER" id="PTHR18460:SF3">
    <property type="entry name" value="TELO2-INTERACTING PROTEIN 1 HOMOLOG"/>
    <property type="match status" value="1"/>
</dbReference>
<protein>
    <submittedName>
        <fullName evidence="4">Uncharacterized protein</fullName>
    </submittedName>
</protein>
<dbReference type="Proteomes" id="UP000792457">
    <property type="component" value="Unassembled WGS sequence"/>
</dbReference>
<feature type="domain" description="TTI1 N-terminal TPR" evidence="2">
    <location>
        <begin position="14"/>
        <end position="198"/>
    </location>
</feature>
<dbReference type="Pfam" id="PF24181">
    <property type="entry name" value="TPR_TTI1_C"/>
    <property type="match status" value="1"/>
</dbReference>
<feature type="compositionally biased region" description="Basic and acidic residues" evidence="1">
    <location>
        <begin position="657"/>
        <end position="682"/>
    </location>
</feature>
<feature type="region of interest" description="Disordered" evidence="1">
    <location>
        <begin position="644"/>
        <end position="682"/>
    </location>
</feature>
<proteinExistence type="predicted"/>
<dbReference type="SUPFAM" id="SSF48371">
    <property type="entry name" value="ARM repeat"/>
    <property type="match status" value="1"/>
</dbReference>
<organism evidence="4 5">
    <name type="scientific">Ladona fulva</name>
    <name type="common">Scarce chaser dragonfly</name>
    <name type="synonym">Libellula fulva</name>
    <dbReference type="NCBI Taxonomy" id="123851"/>
    <lineage>
        <taxon>Eukaryota</taxon>
        <taxon>Metazoa</taxon>
        <taxon>Ecdysozoa</taxon>
        <taxon>Arthropoda</taxon>
        <taxon>Hexapoda</taxon>
        <taxon>Insecta</taxon>
        <taxon>Pterygota</taxon>
        <taxon>Palaeoptera</taxon>
        <taxon>Odonata</taxon>
        <taxon>Epiprocta</taxon>
        <taxon>Anisoptera</taxon>
        <taxon>Libelluloidea</taxon>
        <taxon>Libellulidae</taxon>
        <taxon>Ladona</taxon>
    </lineage>
</organism>
<dbReference type="GO" id="GO:0005737">
    <property type="term" value="C:cytoplasm"/>
    <property type="evidence" value="ECO:0007669"/>
    <property type="project" value="TreeGrafter"/>
</dbReference>
<name>A0A8K0JSU7_LADFU</name>
<sequence>MEGDNWNDYHRVAFSLMSPLCKEVIKEPKEETLSKLKNLVDGILPEPLQVYQRYICIPLCVSLVKKEVRLEIKRHVIDTLTAILKKTKINDFDLFFKIYSEIFRVISAASCEKPVLVSECPEELKLSVMDCAIVLIASANNEVLSDFYAEKNLPPISHGIYFCLYIVKSELYLDLRIAALKCLMHICHAHVEFDSVDVKFRGKVCEDEETSISEKSKLLLSRFSEKLEEQLVEIMEEHFLKVMRKLSTVTQGEDSLKMHLSMICGYLKLLGSNFKRITKSSTHLNTISSALIRMISLDYFIVSPLDDWTLGTNDSDLLKSSIPWKCFRNFKGKQIYSKFRKFCQLLKQYSDILTVFDHFLMNFLQEPHDRREITLIINEMFSCESLSEADSDVCIIKRIVTTYLDPEIWEDIKIEDSETGFGSSTVADIRSRTVQACLLVEGLGMIGRIAISEKLKSHSLDVWFYRTCLYPILERIGHSCPMVSGAGTLAMAHISNAAGLPIATVIQNNSDYLTHHIVLKLRHASKFSSSAPLHVLAAILLFGTAEIVNNLEEAVTNVVSYGLTYESSMKTNDCLKCMYLFTKFVRKTCKKKENFEENEKADAEKKFYHKNGKADSVPEKILGIVTQRLLEYQCTRKSASCFAGQSSDCEDVSNDSEENKAILEESEPKEVDRELSEDPKQPVPKHVDLTLTVMKRCLTYLSSAEKERKLMAQLALDILSEGIWVISDYNDELLPLVHRIWGPLSVQFNDTVPLVMDHSFHLLCVIAEVAR</sequence>
<dbReference type="PANTHER" id="PTHR18460">
    <property type="entry name" value="TEL2 INTERACTING PROTEIN 1 TTI1 FAMILY MEMBER"/>
    <property type="match status" value="1"/>
</dbReference>
<comment type="caution">
    <text evidence="4">The sequence shown here is derived from an EMBL/GenBank/DDBJ whole genome shotgun (WGS) entry which is preliminary data.</text>
</comment>
<dbReference type="InterPro" id="IPR057566">
    <property type="entry name" value="TPR_TTI1_N"/>
</dbReference>
<evidence type="ECO:0000256" key="1">
    <source>
        <dbReference type="SAM" id="MobiDB-lite"/>
    </source>
</evidence>
<feature type="domain" description="TTI1 C-terminal TPR" evidence="3">
    <location>
        <begin position="583"/>
        <end position="770"/>
    </location>
</feature>
<accession>A0A8K0JSU7</accession>
<evidence type="ECO:0000313" key="4">
    <source>
        <dbReference type="EMBL" id="KAG8221816.1"/>
    </source>
</evidence>
<dbReference type="Pfam" id="PF24176">
    <property type="entry name" value="TPR_TTI1_2nd"/>
    <property type="match status" value="1"/>
</dbReference>
<dbReference type="EMBL" id="KZ308113">
    <property type="protein sequence ID" value="KAG8221816.1"/>
    <property type="molecule type" value="Genomic_DNA"/>
</dbReference>